<feature type="coiled-coil region" evidence="1">
    <location>
        <begin position="256"/>
        <end position="304"/>
    </location>
</feature>
<feature type="coiled-coil region" evidence="1">
    <location>
        <begin position="59"/>
        <end position="232"/>
    </location>
</feature>
<feature type="coiled-coil region" evidence="1">
    <location>
        <begin position="566"/>
        <end position="754"/>
    </location>
</feature>
<evidence type="ECO:0000313" key="2">
    <source>
        <dbReference type="Proteomes" id="UP000887575"/>
    </source>
</evidence>
<accession>A0AAF3FRL6</accession>
<organism evidence="2 3">
    <name type="scientific">Mesorhabditis belari</name>
    <dbReference type="NCBI Taxonomy" id="2138241"/>
    <lineage>
        <taxon>Eukaryota</taxon>
        <taxon>Metazoa</taxon>
        <taxon>Ecdysozoa</taxon>
        <taxon>Nematoda</taxon>
        <taxon>Chromadorea</taxon>
        <taxon>Rhabditida</taxon>
        <taxon>Rhabditina</taxon>
        <taxon>Rhabditomorpha</taxon>
        <taxon>Rhabditoidea</taxon>
        <taxon>Rhabditidae</taxon>
        <taxon>Mesorhabditinae</taxon>
        <taxon>Mesorhabditis</taxon>
    </lineage>
</organism>
<reference evidence="3" key="1">
    <citation type="submission" date="2024-02" db="UniProtKB">
        <authorList>
            <consortium name="WormBaseParasite"/>
        </authorList>
    </citation>
    <scope>IDENTIFICATION</scope>
</reference>
<dbReference type="Proteomes" id="UP000887575">
    <property type="component" value="Unassembled WGS sequence"/>
</dbReference>
<keyword evidence="1" id="KW-0175">Coiled coil</keyword>
<name>A0AAF3FRL6_9BILA</name>
<keyword evidence="2" id="KW-1185">Reference proteome</keyword>
<protein>
    <submittedName>
        <fullName evidence="3">Uncharacterized protein</fullName>
    </submittedName>
</protein>
<evidence type="ECO:0000256" key="1">
    <source>
        <dbReference type="SAM" id="Coils"/>
    </source>
</evidence>
<evidence type="ECO:0000313" key="3">
    <source>
        <dbReference type="WBParaSite" id="MBELARI_LOCUS9648"/>
    </source>
</evidence>
<sequence length="963" mass="112414">MFDNDSNFLDANETPLWERRSTINATSRSFPDVSMSANIEPPMRAASDLPRDRPQAIPLVQTLNENEDLKNRNQIQRLEIIRLKEIILTITGQDKFHLAEEFHTLKSREVEIVREKKEIEEAYQQLLENVRENKAKLDALEREKEDQVRWSEEISTAYAETKRQLDEARQRFPWMDESVDSIFGDANQRHIGDLKQRIEELDCERADLLRANQEMSRERNEALARLNEWSVKGAPGDKTFSVDVGDLGKVTYQEKIDELQHAIDERDAKIREQDQDYKKALRLLTNVQKSKDDLEKQVASLTMTMYAQTSIDRNELRESAIGTEERRMETASEWLDRLGTLGQENEHLKRALIELGGKYREMSMREGSMVPEEIDSLLNYADEVRNNLNLHQNLFNFTEQSLQVNDIPHEASQEVINQSIHTKESLDEMKEKVMSLKMTTRLLFERIKGASELFARILQHIKDDKSDFAEEIRRMTLSLDDSLRRDSIAALEEIEVAFNEASWVLEKSISESFIGGVSSLSQIMSRLGAGVSQHEINASPTKSFTKVIQSPRVASSSSRFVNKQTYDELSNKCDLLTKEFEEAKAVWDEEKQGFERAAQKCVRLESDVAALHRQLEVEKKRENEATLANSELNEEVERLRADENKFKQIIEENRRLIRERDTVIDEHETELNKCQDRQAKFEARCHEYLQKVSRLEEYKSDQESKLQTLRDQMEEFVVEAKRYKDLEAEYKYTIQTLSDEAEKATAKYQEAILNEDDSAKRSMEKCVHYEKLLTDAQEEISHLKKGNDAEFKQIHAQVMDLRAMIHELARLRGDNQDDTSLIRSHSENRSLVSQVQAQLQLLNDSMVRACDWTKRQMQKIHDNNRMAEKVYAQMRRSSTKRFKDPLRNEFYEICTRTDKIVQEIKSIVSSFHGKSGDQWNKVLEETRDLRSLVTAKYQALMEPKEAHVVVWMIRHWARKSRMN</sequence>
<proteinExistence type="predicted"/>
<dbReference type="AlphaFoldDB" id="A0AAF3FRL6"/>
<dbReference type="WBParaSite" id="MBELARI_LOCUS9648">
    <property type="protein sequence ID" value="MBELARI_LOCUS9648"/>
    <property type="gene ID" value="MBELARI_LOCUS9648"/>
</dbReference>